<feature type="domain" description="ABC transporter" evidence="13">
    <location>
        <begin position="349"/>
        <end position="583"/>
    </location>
</feature>
<dbReference type="SUPFAM" id="SSF52540">
    <property type="entry name" value="P-loop containing nucleoside triphosphate hydrolases"/>
    <property type="match status" value="1"/>
</dbReference>
<evidence type="ECO:0000256" key="6">
    <source>
        <dbReference type="ARBA" id="ARBA00022840"/>
    </source>
</evidence>
<evidence type="ECO:0000256" key="3">
    <source>
        <dbReference type="ARBA" id="ARBA00022475"/>
    </source>
</evidence>
<protein>
    <submittedName>
        <fullName evidence="15">ABC transporter ATP-binding protein</fullName>
    </submittedName>
</protein>
<evidence type="ECO:0000259" key="14">
    <source>
        <dbReference type="PROSITE" id="PS50929"/>
    </source>
</evidence>
<dbReference type="PROSITE" id="PS50893">
    <property type="entry name" value="ABC_TRANSPORTER_2"/>
    <property type="match status" value="1"/>
</dbReference>
<evidence type="ECO:0000256" key="8">
    <source>
        <dbReference type="ARBA" id="ARBA00023136"/>
    </source>
</evidence>
<dbReference type="GO" id="GO:0005886">
    <property type="term" value="C:plasma membrane"/>
    <property type="evidence" value="ECO:0007669"/>
    <property type="project" value="UniProtKB-SubCell"/>
</dbReference>
<keyword evidence="9" id="KW-0597">Phosphoprotein</keyword>
<dbReference type="Pfam" id="PF00664">
    <property type="entry name" value="ABC_membrane"/>
    <property type="match status" value="1"/>
</dbReference>
<dbReference type="Pfam" id="PF00072">
    <property type="entry name" value="Response_reg"/>
    <property type="match status" value="1"/>
</dbReference>
<dbReference type="EMBL" id="PREU01000006">
    <property type="protein sequence ID" value="PPA75505.1"/>
    <property type="molecule type" value="Genomic_DNA"/>
</dbReference>
<feature type="region of interest" description="Disordered" evidence="10">
    <location>
        <begin position="895"/>
        <end position="928"/>
    </location>
</feature>
<dbReference type="GO" id="GO:0016887">
    <property type="term" value="F:ATP hydrolysis activity"/>
    <property type="evidence" value="ECO:0007669"/>
    <property type="project" value="InterPro"/>
</dbReference>
<dbReference type="SUPFAM" id="SSF90123">
    <property type="entry name" value="ABC transporter transmembrane region"/>
    <property type="match status" value="1"/>
</dbReference>
<sequence length="928" mass="100506">MKEADASANDFARKEVNRTIWAALWKYRRRTGAAVALLVAAKLLMVLVPVVLKTIVDTLSAPGPLMLPVFLLLAYALIRFGGSVFTELRDVVFVKVAQRTVADFTVRVFGQLQQLGARFHGARNTGGLARDVERGTAGLGFLLGTGLFTLLPTLVEIVSVVLILVMGYSAWFALIVTVTFVAYFSYTTVLVRKRVRYQRRLNELDSRASGQMVDSLLNYEAVKLNANEALESSRLSRILNEWTEVGIRNQRSLSRLHVGQSGIIACGVAAVMLLAGQQVVTAQMTVGDLVLVNAYIIQICLPLNTLGLIFRQAKEAFVNAERVCDLLRHPPETGDDPNLPALDPGAGEIRFEGVSFGYDPGRQILWDIDFTVPAGTTLAVVGGSGSGKSTLARLLFRFYDPDAGRVLINGQDLRTVNVRSLRRALGIVPQDTLLFNETIAYNIAYSRPEATRDQVVQAARGARVHDFIESLPDGYETPVGERGVMLSGGERQRIAIARAILKNPSIVVFDEATSALDTRTERAIQGELERISRGRTTLIIAHRLSTIVHAHNILVLDRGRVIEQGRHEDLLKRQGMYAQMWALQRQQSALEEAMGRETRQPVNLVAVVAGVLDAARELAQDKGVNVYTTIGNEAARITGDPSSLQQLVWDMCLHAIAVTPMGGRIEIRLQREGQMTRLAVTDGRTVAAQPDEPEAVPADISLNMPEPLRAAAALDPAHLAAQVQRQGGAFHSTTGPAGGLTYCADFPVRAVEATALRADVGLPDLQGATVMVVDDQPEAGDMVAEILRSNGADVSQCTTGQEVLKAFADLPPDHWPRVLICDLSLGDMDGYEVVGRIRDMEARRGASLAHRLPAIALSGHVSPEYRLRSLLAGFQVHLAKPVDPNELLATVGAMLPPAGGKRADKGTDKSADKSTDKGADKGAEGTEA</sequence>
<dbReference type="InterPro" id="IPR039421">
    <property type="entry name" value="Type_1_exporter"/>
</dbReference>
<dbReference type="Gene3D" id="3.40.50.2300">
    <property type="match status" value="1"/>
</dbReference>
<dbReference type="InterPro" id="IPR001789">
    <property type="entry name" value="Sig_transdc_resp-reg_receiver"/>
</dbReference>
<dbReference type="GO" id="GO:0140359">
    <property type="term" value="F:ABC-type transporter activity"/>
    <property type="evidence" value="ECO:0007669"/>
    <property type="project" value="InterPro"/>
</dbReference>
<dbReference type="InterPro" id="IPR003439">
    <property type="entry name" value="ABC_transporter-like_ATP-bd"/>
</dbReference>
<evidence type="ECO:0000256" key="4">
    <source>
        <dbReference type="ARBA" id="ARBA00022692"/>
    </source>
</evidence>
<dbReference type="InterPro" id="IPR011527">
    <property type="entry name" value="ABC1_TM_dom"/>
</dbReference>
<dbReference type="SUPFAM" id="SSF52172">
    <property type="entry name" value="CheY-like"/>
    <property type="match status" value="1"/>
</dbReference>
<dbReference type="Gene3D" id="3.30.565.10">
    <property type="entry name" value="Histidine kinase-like ATPase, C-terminal domain"/>
    <property type="match status" value="1"/>
</dbReference>
<feature type="modified residue" description="4-aspartylphosphate" evidence="9">
    <location>
        <position position="822"/>
    </location>
</feature>
<dbReference type="CDD" id="cd18582">
    <property type="entry name" value="ABC_6TM_ATM1_ABCB7"/>
    <property type="match status" value="1"/>
</dbReference>
<dbReference type="PANTHER" id="PTHR24221">
    <property type="entry name" value="ATP-BINDING CASSETTE SUB-FAMILY B"/>
    <property type="match status" value="1"/>
</dbReference>
<comment type="subcellular location">
    <subcellularLocation>
        <location evidence="1">Cell membrane</location>
        <topology evidence="1">Multi-pass membrane protein</topology>
    </subcellularLocation>
</comment>
<reference evidence="15 16" key="1">
    <citation type="submission" date="2018-02" db="EMBL/GenBank/DDBJ databases">
        <title>Draft Genome of Achromobacter spanius stain 6.</title>
        <authorList>
            <person name="Gunasekera T.S."/>
            <person name="Radwan O."/>
            <person name="Ruiz O.N."/>
        </authorList>
    </citation>
    <scope>NUCLEOTIDE SEQUENCE [LARGE SCALE GENOMIC DNA]</scope>
    <source>
        <strain evidence="15 16">6</strain>
    </source>
</reference>
<evidence type="ECO:0000256" key="7">
    <source>
        <dbReference type="ARBA" id="ARBA00022989"/>
    </source>
</evidence>
<dbReference type="GO" id="GO:0006879">
    <property type="term" value="P:intracellular iron ion homeostasis"/>
    <property type="evidence" value="ECO:0007669"/>
    <property type="project" value="TreeGrafter"/>
</dbReference>
<dbReference type="SMART" id="SM00382">
    <property type="entry name" value="AAA"/>
    <property type="match status" value="1"/>
</dbReference>
<feature type="domain" description="Response regulatory" evidence="12">
    <location>
        <begin position="769"/>
        <end position="895"/>
    </location>
</feature>
<dbReference type="PROSITE" id="PS00211">
    <property type="entry name" value="ABC_TRANSPORTER_1"/>
    <property type="match status" value="1"/>
</dbReference>
<dbReference type="Gene3D" id="1.20.1560.10">
    <property type="entry name" value="ABC transporter type 1, transmembrane domain"/>
    <property type="match status" value="1"/>
</dbReference>
<dbReference type="SMART" id="SM00448">
    <property type="entry name" value="REC"/>
    <property type="match status" value="1"/>
</dbReference>
<evidence type="ECO:0000256" key="9">
    <source>
        <dbReference type="PROSITE-ProRule" id="PRU00169"/>
    </source>
</evidence>
<dbReference type="Gene3D" id="3.40.50.300">
    <property type="entry name" value="P-loop containing nucleotide triphosphate hydrolases"/>
    <property type="match status" value="1"/>
</dbReference>
<name>A0A2S5GRK0_9BURK</name>
<keyword evidence="7 11" id="KW-1133">Transmembrane helix</keyword>
<dbReference type="Proteomes" id="UP000239990">
    <property type="component" value="Unassembled WGS sequence"/>
</dbReference>
<evidence type="ECO:0000259" key="12">
    <source>
        <dbReference type="PROSITE" id="PS50110"/>
    </source>
</evidence>
<proteinExistence type="predicted"/>
<keyword evidence="2" id="KW-0813">Transport</keyword>
<organism evidence="15 16">
    <name type="scientific">Achromobacter spanius</name>
    <dbReference type="NCBI Taxonomy" id="217203"/>
    <lineage>
        <taxon>Bacteria</taxon>
        <taxon>Pseudomonadati</taxon>
        <taxon>Pseudomonadota</taxon>
        <taxon>Betaproteobacteria</taxon>
        <taxon>Burkholderiales</taxon>
        <taxon>Alcaligenaceae</taxon>
        <taxon>Achromobacter</taxon>
    </lineage>
</organism>
<dbReference type="FunFam" id="3.40.50.300:FF:000186">
    <property type="entry name" value="ATP-binding cassette sub-family B member 7, mitochondrial"/>
    <property type="match status" value="1"/>
</dbReference>
<dbReference type="Pfam" id="PF00005">
    <property type="entry name" value="ABC_tran"/>
    <property type="match status" value="1"/>
</dbReference>
<feature type="transmembrane region" description="Helical" evidence="11">
    <location>
        <begin position="139"/>
        <end position="165"/>
    </location>
</feature>
<dbReference type="RefSeq" id="WP_104144151.1">
    <property type="nucleotide sequence ID" value="NZ_PREU01000006.1"/>
</dbReference>
<keyword evidence="3" id="KW-1003">Cell membrane</keyword>
<feature type="transmembrane region" description="Helical" evidence="11">
    <location>
        <begin position="171"/>
        <end position="191"/>
    </location>
</feature>
<dbReference type="PANTHER" id="PTHR24221:SF402">
    <property type="entry name" value="IRON-SULFUR CLUSTERS TRANSPORTER ABCB7, MITOCHONDRIAL"/>
    <property type="match status" value="1"/>
</dbReference>
<evidence type="ECO:0000256" key="10">
    <source>
        <dbReference type="SAM" id="MobiDB-lite"/>
    </source>
</evidence>
<feature type="transmembrane region" description="Helical" evidence="11">
    <location>
        <begin position="258"/>
        <end position="277"/>
    </location>
</feature>
<dbReference type="OrthoDB" id="8554730at2"/>
<dbReference type="InterPro" id="IPR003593">
    <property type="entry name" value="AAA+_ATPase"/>
</dbReference>
<evidence type="ECO:0000259" key="13">
    <source>
        <dbReference type="PROSITE" id="PS50893"/>
    </source>
</evidence>
<gene>
    <name evidence="15" type="ORF">C4E15_15550</name>
</gene>
<dbReference type="InterPro" id="IPR036890">
    <property type="entry name" value="HATPase_C_sf"/>
</dbReference>
<dbReference type="GO" id="GO:0000160">
    <property type="term" value="P:phosphorelay signal transduction system"/>
    <property type="evidence" value="ECO:0007669"/>
    <property type="project" value="InterPro"/>
</dbReference>
<comment type="caution">
    <text evidence="15">The sequence shown here is derived from an EMBL/GenBank/DDBJ whole genome shotgun (WGS) entry which is preliminary data.</text>
</comment>
<evidence type="ECO:0000313" key="15">
    <source>
        <dbReference type="EMBL" id="PPA75505.1"/>
    </source>
</evidence>
<evidence type="ECO:0000256" key="1">
    <source>
        <dbReference type="ARBA" id="ARBA00004651"/>
    </source>
</evidence>
<feature type="transmembrane region" description="Helical" evidence="11">
    <location>
        <begin position="33"/>
        <end position="52"/>
    </location>
</feature>
<dbReference type="PROSITE" id="PS50110">
    <property type="entry name" value="RESPONSE_REGULATORY"/>
    <property type="match status" value="1"/>
</dbReference>
<dbReference type="InterPro" id="IPR027417">
    <property type="entry name" value="P-loop_NTPase"/>
</dbReference>
<keyword evidence="8 11" id="KW-0472">Membrane</keyword>
<evidence type="ECO:0000256" key="11">
    <source>
        <dbReference type="SAM" id="Phobius"/>
    </source>
</evidence>
<keyword evidence="4 11" id="KW-0812">Transmembrane</keyword>
<feature type="transmembrane region" description="Helical" evidence="11">
    <location>
        <begin position="58"/>
        <end position="78"/>
    </location>
</feature>
<feature type="domain" description="ABC transmembrane type-1" evidence="14">
    <location>
        <begin position="33"/>
        <end position="315"/>
    </location>
</feature>
<dbReference type="GO" id="GO:0005524">
    <property type="term" value="F:ATP binding"/>
    <property type="evidence" value="ECO:0007669"/>
    <property type="project" value="UniProtKB-KW"/>
</dbReference>
<dbReference type="InterPro" id="IPR036640">
    <property type="entry name" value="ABC1_TM_sf"/>
</dbReference>
<accession>A0A2S5GRK0</accession>
<dbReference type="InterPro" id="IPR011006">
    <property type="entry name" value="CheY-like_superfamily"/>
</dbReference>
<dbReference type="SUPFAM" id="SSF55874">
    <property type="entry name" value="ATPase domain of HSP90 chaperone/DNA topoisomerase II/histidine kinase"/>
    <property type="match status" value="1"/>
</dbReference>
<dbReference type="AlphaFoldDB" id="A0A2S5GRK0"/>
<keyword evidence="5" id="KW-0547">Nucleotide-binding</keyword>
<keyword evidence="6 15" id="KW-0067">ATP-binding</keyword>
<dbReference type="InterPro" id="IPR017871">
    <property type="entry name" value="ABC_transporter-like_CS"/>
</dbReference>
<feature type="compositionally biased region" description="Basic and acidic residues" evidence="10">
    <location>
        <begin position="901"/>
        <end position="928"/>
    </location>
</feature>
<evidence type="ECO:0000313" key="16">
    <source>
        <dbReference type="Proteomes" id="UP000239990"/>
    </source>
</evidence>
<evidence type="ECO:0000256" key="5">
    <source>
        <dbReference type="ARBA" id="ARBA00022741"/>
    </source>
</evidence>
<dbReference type="PROSITE" id="PS50929">
    <property type="entry name" value="ABC_TM1F"/>
    <property type="match status" value="1"/>
</dbReference>
<evidence type="ECO:0000256" key="2">
    <source>
        <dbReference type="ARBA" id="ARBA00022448"/>
    </source>
</evidence>